<evidence type="ECO:0000256" key="6">
    <source>
        <dbReference type="ARBA" id="ARBA00022605"/>
    </source>
</evidence>
<dbReference type="PROSITE" id="PS00816">
    <property type="entry name" value="AIPM_HOMOCIT_SYNTH_2"/>
    <property type="match status" value="1"/>
</dbReference>
<keyword evidence="5 11" id="KW-0432">Leucine biosynthesis</keyword>
<dbReference type="GO" id="GO:0003852">
    <property type="term" value="F:2-isopropylmalate synthase activity"/>
    <property type="evidence" value="ECO:0007669"/>
    <property type="project" value="UniProtKB-UniRule"/>
</dbReference>
<gene>
    <name evidence="11" type="primary">leuA</name>
    <name evidence="13" type="ORF">SAMN05660649_01414</name>
</gene>
<dbReference type="SUPFAM" id="SSF51569">
    <property type="entry name" value="Aldolase"/>
    <property type="match status" value="1"/>
</dbReference>
<dbReference type="PANTHER" id="PTHR10277">
    <property type="entry name" value="HOMOCITRATE SYNTHASE-RELATED"/>
    <property type="match status" value="1"/>
</dbReference>
<evidence type="ECO:0000256" key="4">
    <source>
        <dbReference type="ARBA" id="ARBA00018198"/>
    </source>
</evidence>
<dbReference type="EC" id="2.3.3.13" evidence="3 11"/>
<protein>
    <recommendedName>
        <fullName evidence="4 11">2-isopropylmalate synthase</fullName>
        <ecNumber evidence="3 11">2.3.3.13</ecNumber>
    </recommendedName>
    <alternativeName>
        <fullName evidence="11">Alpha-IPM synthase</fullName>
    </alternativeName>
    <alternativeName>
        <fullName evidence="11">Alpha-isopropylmalate synthase</fullName>
    </alternativeName>
</protein>
<evidence type="ECO:0000256" key="9">
    <source>
        <dbReference type="ARBA" id="ARBA00023211"/>
    </source>
</evidence>
<dbReference type="Proteomes" id="UP000199337">
    <property type="component" value="Unassembled WGS sequence"/>
</dbReference>
<dbReference type="Pfam" id="PF22617">
    <property type="entry name" value="HCS_D2"/>
    <property type="match status" value="1"/>
</dbReference>
<dbReference type="Gene3D" id="3.20.20.70">
    <property type="entry name" value="Aldolase class I"/>
    <property type="match status" value="1"/>
</dbReference>
<evidence type="ECO:0000256" key="8">
    <source>
        <dbReference type="ARBA" id="ARBA00022723"/>
    </source>
</evidence>
<dbReference type="STRING" id="341036.SAMN05660649_01414"/>
<dbReference type="InterPro" id="IPR002034">
    <property type="entry name" value="AIPM/Hcit_synth_CS"/>
</dbReference>
<dbReference type="GO" id="GO:0003985">
    <property type="term" value="F:acetyl-CoA C-acetyltransferase activity"/>
    <property type="evidence" value="ECO:0007669"/>
    <property type="project" value="UniProtKB-UniRule"/>
</dbReference>
<dbReference type="InterPro" id="IPR000891">
    <property type="entry name" value="PYR_CT"/>
</dbReference>
<feature type="domain" description="Pyruvate carboxyltransferase" evidence="12">
    <location>
        <begin position="4"/>
        <end position="266"/>
    </location>
</feature>
<evidence type="ECO:0000256" key="3">
    <source>
        <dbReference type="ARBA" id="ARBA00012973"/>
    </source>
</evidence>
<keyword evidence="10 11" id="KW-0100">Branched-chain amino acid biosynthesis</keyword>
<name>A0A1I2R6J1_9FIRM</name>
<keyword evidence="6 11" id="KW-0028">Amino-acid biosynthesis</keyword>
<comment type="pathway">
    <text evidence="1 11">Amino-acid biosynthesis; L-leucine biosynthesis; L-leucine from 3-methyl-2-oxobutanoate: step 1/4.</text>
</comment>
<evidence type="ECO:0000256" key="5">
    <source>
        <dbReference type="ARBA" id="ARBA00022430"/>
    </source>
</evidence>
<dbReference type="InterPro" id="IPR036230">
    <property type="entry name" value="LeuA_allosteric_dom_sf"/>
</dbReference>
<dbReference type="UniPathway" id="UPA00048">
    <property type="reaction ID" value="UER00070"/>
</dbReference>
<dbReference type="InterPro" id="IPR005671">
    <property type="entry name" value="LeuA_bact_synth"/>
</dbReference>
<evidence type="ECO:0000256" key="1">
    <source>
        <dbReference type="ARBA" id="ARBA00004689"/>
    </source>
</evidence>
<keyword evidence="9 11" id="KW-0464">Manganese</keyword>
<dbReference type="PROSITE" id="PS00815">
    <property type="entry name" value="AIPM_HOMOCIT_SYNTH_1"/>
    <property type="match status" value="1"/>
</dbReference>
<feature type="binding site" evidence="11">
    <location>
        <position position="13"/>
    </location>
    <ligand>
        <name>Mn(2+)</name>
        <dbReference type="ChEBI" id="CHEBI:29035"/>
    </ligand>
</feature>
<dbReference type="SUPFAM" id="SSF110921">
    <property type="entry name" value="2-isopropylmalate synthase LeuA, allosteric (dimerisation) domain"/>
    <property type="match status" value="1"/>
</dbReference>
<organism evidence="13 14">
    <name type="scientific">Desulfotruncus arcticus DSM 17038</name>
    <dbReference type="NCBI Taxonomy" id="1121424"/>
    <lineage>
        <taxon>Bacteria</taxon>
        <taxon>Bacillati</taxon>
        <taxon>Bacillota</taxon>
        <taxon>Clostridia</taxon>
        <taxon>Eubacteriales</taxon>
        <taxon>Desulfallaceae</taxon>
        <taxon>Desulfotruncus</taxon>
    </lineage>
</organism>
<feature type="binding site" evidence="11">
    <location>
        <position position="201"/>
    </location>
    <ligand>
        <name>Mn(2+)</name>
        <dbReference type="ChEBI" id="CHEBI:29035"/>
    </ligand>
</feature>
<evidence type="ECO:0000256" key="7">
    <source>
        <dbReference type="ARBA" id="ARBA00022679"/>
    </source>
</evidence>
<keyword evidence="14" id="KW-1185">Reference proteome</keyword>
<keyword evidence="11" id="KW-0963">Cytoplasm</keyword>
<comment type="similarity">
    <text evidence="2 11">Belongs to the alpha-IPM synthase/homocitrate synthase family. LeuA type 1 subfamily.</text>
</comment>
<dbReference type="InterPro" id="IPR054691">
    <property type="entry name" value="LeuA/HCS_post-cat"/>
</dbReference>
<dbReference type="InterPro" id="IPR050073">
    <property type="entry name" value="2-IPM_HCS-like"/>
</dbReference>
<dbReference type="GO" id="GO:0030145">
    <property type="term" value="F:manganese ion binding"/>
    <property type="evidence" value="ECO:0007669"/>
    <property type="project" value="UniProtKB-UniRule"/>
</dbReference>
<dbReference type="EMBL" id="FOOX01000004">
    <property type="protein sequence ID" value="SFG36102.1"/>
    <property type="molecule type" value="Genomic_DNA"/>
</dbReference>
<dbReference type="FunFam" id="3.20.20.70:FF:000010">
    <property type="entry name" value="2-isopropylmalate synthase"/>
    <property type="match status" value="1"/>
</dbReference>
<dbReference type="InterPro" id="IPR013709">
    <property type="entry name" value="2-isopropylmalate_synth_dimer"/>
</dbReference>
<feature type="region of interest" description="Regulatory domain" evidence="11">
    <location>
        <begin position="389"/>
        <end position="523"/>
    </location>
</feature>
<evidence type="ECO:0000256" key="10">
    <source>
        <dbReference type="ARBA" id="ARBA00023304"/>
    </source>
</evidence>
<keyword evidence="8 11" id="KW-0479">Metal-binding</keyword>
<comment type="function">
    <text evidence="11">Catalyzes the condensation of the acetyl group of acetyl-CoA with 3-methyl-2-oxobutanoate (2-ketoisovalerate) to form 3-carboxy-3-hydroxy-4-methylpentanoate (2-isopropylmalate).</text>
</comment>
<dbReference type="Pfam" id="PF08502">
    <property type="entry name" value="LeuA_dimer"/>
    <property type="match status" value="1"/>
</dbReference>
<dbReference type="PROSITE" id="PS50991">
    <property type="entry name" value="PYR_CT"/>
    <property type="match status" value="1"/>
</dbReference>
<dbReference type="NCBIfam" id="TIGR00973">
    <property type="entry name" value="leuA_bact"/>
    <property type="match status" value="1"/>
</dbReference>
<keyword evidence="7 11" id="KW-0808">Transferase</keyword>
<dbReference type="Gene3D" id="3.30.160.270">
    <property type="match status" value="1"/>
</dbReference>
<proteinExistence type="inferred from homology"/>
<dbReference type="InterPro" id="IPR013785">
    <property type="entry name" value="Aldolase_TIM"/>
</dbReference>
<comment type="cofactor">
    <cofactor evidence="11">
        <name>Mn(2+)</name>
        <dbReference type="ChEBI" id="CHEBI:29035"/>
    </cofactor>
</comment>
<feature type="binding site" evidence="11">
    <location>
        <position position="237"/>
    </location>
    <ligand>
        <name>Mn(2+)</name>
        <dbReference type="ChEBI" id="CHEBI:29035"/>
    </ligand>
</feature>
<accession>A0A1I2R6J1</accession>
<evidence type="ECO:0000256" key="2">
    <source>
        <dbReference type="ARBA" id="ARBA00009396"/>
    </source>
</evidence>
<feature type="binding site" evidence="11">
    <location>
        <position position="203"/>
    </location>
    <ligand>
        <name>Mn(2+)</name>
        <dbReference type="ChEBI" id="CHEBI:29035"/>
    </ligand>
</feature>
<dbReference type="HAMAP" id="MF_01025">
    <property type="entry name" value="LeuA_type1"/>
    <property type="match status" value="1"/>
</dbReference>
<evidence type="ECO:0000313" key="13">
    <source>
        <dbReference type="EMBL" id="SFG36102.1"/>
    </source>
</evidence>
<dbReference type="OrthoDB" id="9804858at2"/>
<dbReference type="CDD" id="cd07940">
    <property type="entry name" value="DRE_TIM_IPMS"/>
    <property type="match status" value="1"/>
</dbReference>
<dbReference type="NCBIfam" id="NF002086">
    <property type="entry name" value="PRK00915.1-3"/>
    <property type="match status" value="1"/>
</dbReference>
<dbReference type="RefSeq" id="WP_092470081.1">
    <property type="nucleotide sequence ID" value="NZ_FOOX01000004.1"/>
</dbReference>
<dbReference type="Gene3D" id="1.10.238.260">
    <property type="match status" value="1"/>
</dbReference>
<dbReference type="FunFam" id="1.10.238.260:FF:000001">
    <property type="entry name" value="2-isopropylmalate synthase"/>
    <property type="match status" value="1"/>
</dbReference>
<dbReference type="GO" id="GO:0009098">
    <property type="term" value="P:L-leucine biosynthetic process"/>
    <property type="evidence" value="ECO:0007669"/>
    <property type="project" value="UniProtKB-UniRule"/>
</dbReference>
<dbReference type="SMART" id="SM00917">
    <property type="entry name" value="LeuA_dimer"/>
    <property type="match status" value="1"/>
</dbReference>
<comment type="catalytic activity">
    <reaction evidence="11">
        <text>3-methyl-2-oxobutanoate + acetyl-CoA + H2O = (2S)-2-isopropylmalate + CoA + H(+)</text>
        <dbReference type="Rhea" id="RHEA:21524"/>
        <dbReference type="ChEBI" id="CHEBI:1178"/>
        <dbReference type="ChEBI" id="CHEBI:11851"/>
        <dbReference type="ChEBI" id="CHEBI:15377"/>
        <dbReference type="ChEBI" id="CHEBI:15378"/>
        <dbReference type="ChEBI" id="CHEBI:57287"/>
        <dbReference type="ChEBI" id="CHEBI:57288"/>
        <dbReference type="EC" id="2.3.3.13"/>
    </reaction>
</comment>
<dbReference type="Pfam" id="PF00682">
    <property type="entry name" value="HMGL-like"/>
    <property type="match status" value="1"/>
</dbReference>
<dbReference type="GO" id="GO:0005737">
    <property type="term" value="C:cytoplasm"/>
    <property type="evidence" value="ECO:0007669"/>
    <property type="project" value="UniProtKB-UniRule"/>
</dbReference>
<dbReference type="AlphaFoldDB" id="A0A1I2R6J1"/>
<dbReference type="PANTHER" id="PTHR10277:SF9">
    <property type="entry name" value="2-ISOPROPYLMALATE SYNTHASE 1, CHLOROPLASTIC-RELATED"/>
    <property type="match status" value="1"/>
</dbReference>
<evidence type="ECO:0000313" key="14">
    <source>
        <dbReference type="Proteomes" id="UP000199337"/>
    </source>
</evidence>
<reference evidence="14" key="1">
    <citation type="submission" date="2016-10" db="EMBL/GenBank/DDBJ databases">
        <authorList>
            <person name="Varghese N."/>
            <person name="Submissions S."/>
        </authorList>
    </citation>
    <scope>NUCLEOTIDE SEQUENCE [LARGE SCALE GENOMIC DNA]</scope>
    <source>
        <strain evidence="14">DSM 17038</strain>
    </source>
</reference>
<evidence type="ECO:0000256" key="11">
    <source>
        <dbReference type="HAMAP-Rule" id="MF_01025"/>
    </source>
</evidence>
<comment type="subunit">
    <text evidence="11">Homodimer.</text>
</comment>
<sequence>MRRLYVFDTTLRDGEQSLGITLNVHEKLEIARQLVKLGVDVIEAGFPASSPGDLAAVRTLARELKGVIVCGLSRAVEHDIDCCAESLREAGYPRIHTGIAVSPVHMAQKLRLSPDQVVETAVAAVKHAKKYVGDVEFYAEDAFRSELPFLVRVLEQVIEAGATVVNIPDTVGYATPWEYAEMVTYVMKHVSNIDKAVLSIHCHNDLGMATANSVAGIMAGAGQVEGTINGIGERAGNTSLEEVIMAIYTQRNRHGISTGVQTREISATSRLVARITGVPVPAHKAIVGANAFMHASGIHQDGVLKERTTYEIINPEVVGVPKNRIVLSARSGRHAFRHRLEELGYHPEHDNLEALYQSFLQLADQKGEIFDQDLHALLGDSGSEESRIMIKHISVTTAGASRATATVTLELDGAAVTDAACGNGPVDAVFKAIDRLVGEPVALEDYTLQSVSRGKEALGEATVKVRCADGGLVVGRGISTDVIEASARAYAGALVKVKRVAAGINSPASVVVADEAPVLQVTS</sequence>
<evidence type="ECO:0000259" key="12">
    <source>
        <dbReference type="PROSITE" id="PS50991"/>
    </source>
</evidence>